<organism evidence="1 2">
    <name type="scientific">Cordylochernes scorpioides</name>
    <dbReference type="NCBI Taxonomy" id="51811"/>
    <lineage>
        <taxon>Eukaryota</taxon>
        <taxon>Metazoa</taxon>
        <taxon>Ecdysozoa</taxon>
        <taxon>Arthropoda</taxon>
        <taxon>Chelicerata</taxon>
        <taxon>Arachnida</taxon>
        <taxon>Pseudoscorpiones</taxon>
        <taxon>Cheliferoidea</taxon>
        <taxon>Chernetidae</taxon>
        <taxon>Cordylochernes</taxon>
    </lineage>
</organism>
<accession>A0ABY6KWP8</accession>
<sequence length="78" mass="9031">MCWDIKKDVTTAYVVEDAGHDETTVQREATIALVTSTFIDLLARVLVYDSQLERKKVSFRKWMITREYKEGSITTLIC</sequence>
<protein>
    <submittedName>
        <fullName evidence="1">Uncharacterized protein</fullName>
    </submittedName>
</protein>
<evidence type="ECO:0000313" key="2">
    <source>
        <dbReference type="Proteomes" id="UP001235939"/>
    </source>
</evidence>
<name>A0ABY6KWP8_9ARAC</name>
<gene>
    <name evidence="1" type="ORF">LAZ67_10002459</name>
</gene>
<keyword evidence="2" id="KW-1185">Reference proteome</keyword>
<dbReference type="EMBL" id="CP092872">
    <property type="protein sequence ID" value="UYV73281.1"/>
    <property type="molecule type" value="Genomic_DNA"/>
</dbReference>
<proteinExistence type="predicted"/>
<evidence type="ECO:0000313" key="1">
    <source>
        <dbReference type="EMBL" id="UYV73281.1"/>
    </source>
</evidence>
<dbReference type="Proteomes" id="UP001235939">
    <property type="component" value="Chromosome 10"/>
</dbReference>
<reference evidence="1 2" key="1">
    <citation type="submission" date="2022-01" db="EMBL/GenBank/DDBJ databases">
        <title>A chromosomal length assembly of Cordylochernes scorpioides.</title>
        <authorList>
            <person name="Zeh D."/>
            <person name="Zeh J."/>
        </authorList>
    </citation>
    <scope>NUCLEOTIDE SEQUENCE [LARGE SCALE GENOMIC DNA]</scope>
    <source>
        <strain evidence="1">IN4F17</strain>
        <tissue evidence="1">Whole Body</tissue>
    </source>
</reference>